<proteinExistence type="predicted"/>
<dbReference type="SUPFAM" id="SSF49265">
    <property type="entry name" value="Fibronectin type III"/>
    <property type="match status" value="1"/>
</dbReference>
<evidence type="ECO:0000313" key="2">
    <source>
        <dbReference type="EMBL" id="SHJ18486.1"/>
    </source>
</evidence>
<dbReference type="InterPro" id="IPR013783">
    <property type="entry name" value="Ig-like_fold"/>
</dbReference>
<dbReference type="InterPro" id="IPR003961">
    <property type="entry name" value="FN3_dom"/>
</dbReference>
<evidence type="ECO:0000259" key="1">
    <source>
        <dbReference type="PROSITE" id="PS50853"/>
    </source>
</evidence>
<dbReference type="Gene3D" id="2.60.40.10">
    <property type="entry name" value="Immunoglobulins"/>
    <property type="match status" value="1"/>
</dbReference>
<protein>
    <submittedName>
        <fullName evidence="2">Fibronectin type III domain-containing protein</fullName>
    </submittedName>
</protein>
<organism evidence="2 3">
    <name type="scientific">Propionispora hippei DSM 15287</name>
    <dbReference type="NCBI Taxonomy" id="1123003"/>
    <lineage>
        <taxon>Bacteria</taxon>
        <taxon>Bacillati</taxon>
        <taxon>Bacillota</taxon>
        <taxon>Negativicutes</taxon>
        <taxon>Selenomonadales</taxon>
        <taxon>Sporomusaceae</taxon>
        <taxon>Propionispora</taxon>
    </lineage>
</organism>
<dbReference type="AlphaFoldDB" id="A0A1M6H8H1"/>
<evidence type="ECO:0000313" key="3">
    <source>
        <dbReference type="Proteomes" id="UP000322917"/>
    </source>
</evidence>
<dbReference type="RefSeq" id="WP_149734700.1">
    <property type="nucleotide sequence ID" value="NZ_FQZD01000013.1"/>
</dbReference>
<accession>A0A1M6H8H1</accession>
<dbReference type="Gene3D" id="2.60.120.260">
    <property type="entry name" value="Galactose-binding domain-like"/>
    <property type="match status" value="1"/>
</dbReference>
<dbReference type="PROSITE" id="PS50853">
    <property type="entry name" value="FN3"/>
    <property type="match status" value="1"/>
</dbReference>
<reference evidence="2 3" key="1">
    <citation type="submission" date="2016-11" db="EMBL/GenBank/DDBJ databases">
        <authorList>
            <person name="Varghese N."/>
            <person name="Submissions S."/>
        </authorList>
    </citation>
    <scope>NUCLEOTIDE SEQUENCE [LARGE SCALE GENOMIC DNA]</scope>
    <source>
        <strain evidence="2 3">DSM 15287</strain>
    </source>
</reference>
<dbReference type="Pfam" id="PF00041">
    <property type="entry name" value="fn3"/>
    <property type="match status" value="1"/>
</dbReference>
<sequence>MATVGQSLKTPEAGWRRYDNTDNVFSYSGSNWIATQNGDVSAFYKGGWHYSENLTDKIIFSFYGAKLRIIAQPNSTRSNNLVVTIDGERVGTYSINSSTATHQCLDFEKLDLELKIHNVVISNEATNNKYILWDAVDIDATGYMLQVAPTNLTAIPGDSQVTLNWDAVTDVTSYNVKRSTTAGGPHETIATTIAGTSYVDTNVTNGTAYYYVVAAVNGDGEGVISNEASATPQATPVEEGQGLLRVTMIDSSEREYKLPMRDINGFIGWLNSHSNSDTLSYQLTTAFSSKEYLLFDKIISFEVIPLPAE</sequence>
<keyword evidence="3" id="KW-1185">Reference proteome</keyword>
<name>A0A1M6H8H1_9FIRM</name>
<gene>
    <name evidence="2" type="ORF">SAMN02745170_01937</name>
</gene>
<feature type="domain" description="Fibronectin type-III" evidence="1">
    <location>
        <begin position="148"/>
        <end position="238"/>
    </location>
</feature>
<dbReference type="SMART" id="SM00060">
    <property type="entry name" value="FN3"/>
    <property type="match status" value="1"/>
</dbReference>
<dbReference type="Proteomes" id="UP000322917">
    <property type="component" value="Unassembled WGS sequence"/>
</dbReference>
<dbReference type="InterPro" id="IPR036116">
    <property type="entry name" value="FN3_sf"/>
</dbReference>
<dbReference type="EMBL" id="FQZD01000013">
    <property type="protein sequence ID" value="SHJ18486.1"/>
    <property type="molecule type" value="Genomic_DNA"/>
</dbReference>
<dbReference type="OrthoDB" id="1681409at2"/>
<dbReference type="CDD" id="cd00063">
    <property type="entry name" value="FN3"/>
    <property type="match status" value="1"/>
</dbReference>